<dbReference type="InterPro" id="IPR035919">
    <property type="entry name" value="EAL_sf"/>
</dbReference>
<reference evidence="6" key="1">
    <citation type="journal article" date="2014" name="Int. J. Syst. Evol. Microbiol.">
        <title>Complete genome sequence of Corynebacterium casei LMG S-19264T (=DSM 44701T), isolated from a smear-ripened cheese.</title>
        <authorList>
            <consortium name="US DOE Joint Genome Institute (JGI-PGF)"/>
            <person name="Walter F."/>
            <person name="Albersmeier A."/>
            <person name="Kalinowski J."/>
            <person name="Ruckert C."/>
        </authorList>
    </citation>
    <scope>NUCLEOTIDE SEQUENCE</scope>
    <source>
        <strain evidence="6">KCTC 22164</strain>
    </source>
</reference>
<proteinExistence type="predicted"/>
<dbReference type="PANTHER" id="PTHR44757">
    <property type="entry name" value="DIGUANYLATE CYCLASE DGCP"/>
    <property type="match status" value="1"/>
</dbReference>
<evidence type="ECO:0008006" key="8">
    <source>
        <dbReference type="Google" id="ProtNLM"/>
    </source>
</evidence>
<protein>
    <recommendedName>
        <fullName evidence="8">EAL domain-containing protein</fullName>
    </recommendedName>
</protein>
<dbReference type="InterPro" id="IPR043128">
    <property type="entry name" value="Rev_trsase/Diguanyl_cyclase"/>
</dbReference>
<evidence type="ECO:0000259" key="3">
    <source>
        <dbReference type="PROSITE" id="PS50113"/>
    </source>
</evidence>
<dbReference type="InterPro" id="IPR035965">
    <property type="entry name" value="PAS-like_dom_sf"/>
</dbReference>
<name>A0A918N0G4_9ALTE</name>
<dbReference type="Gene3D" id="3.30.70.270">
    <property type="match status" value="1"/>
</dbReference>
<dbReference type="RefSeq" id="WP_189406903.1">
    <property type="nucleotide sequence ID" value="NZ_BMXP01000006.1"/>
</dbReference>
<dbReference type="CDD" id="cd01948">
    <property type="entry name" value="EAL"/>
    <property type="match status" value="1"/>
</dbReference>
<dbReference type="PANTHER" id="PTHR44757:SF2">
    <property type="entry name" value="BIOFILM ARCHITECTURE MAINTENANCE PROTEIN MBAA"/>
    <property type="match status" value="1"/>
</dbReference>
<reference evidence="6" key="2">
    <citation type="submission" date="2020-09" db="EMBL/GenBank/DDBJ databases">
        <authorList>
            <person name="Sun Q."/>
            <person name="Kim S."/>
        </authorList>
    </citation>
    <scope>NUCLEOTIDE SEQUENCE</scope>
    <source>
        <strain evidence="6">KCTC 22164</strain>
    </source>
</reference>
<dbReference type="Gene3D" id="2.60.40.10">
    <property type="entry name" value="Immunoglobulins"/>
    <property type="match status" value="1"/>
</dbReference>
<dbReference type="Proteomes" id="UP000631300">
    <property type="component" value="Unassembled WGS sequence"/>
</dbReference>
<evidence type="ECO:0000313" key="6">
    <source>
        <dbReference type="EMBL" id="GGW89775.1"/>
    </source>
</evidence>
<evidence type="ECO:0000259" key="5">
    <source>
        <dbReference type="PROSITE" id="PS50887"/>
    </source>
</evidence>
<dbReference type="Gene3D" id="3.20.20.450">
    <property type="entry name" value="EAL domain"/>
    <property type="match status" value="1"/>
</dbReference>
<feature type="domain" description="GGDEF" evidence="5">
    <location>
        <begin position="996"/>
        <end position="1129"/>
    </location>
</feature>
<dbReference type="Gene3D" id="2.130.10.10">
    <property type="entry name" value="YVTN repeat-like/Quinoprotein amine dehydrogenase"/>
    <property type="match status" value="2"/>
</dbReference>
<evidence type="ECO:0000313" key="7">
    <source>
        <dbReference type="Proteomes" id="UP000631300"/>
    </source>
</evidence>
<dbReference type="InterPro" id="IPR001633">
    <property type="entry name" value="EAL_dom"/>
</dbReference>
<dbReference type="InterPro" id="IPR029787">
    <property type="entry name" value="Nucleotide_cyclase"/>
</dbReference>
<dbReference type="Pfam" id="PF00563">
    <property type="entry name" value="EAL"/>
    <property type="match status" value="1"/>
</dbReference>
<dbReference type="InterPro" id="IPR015943">
    <property type="entry name" value="WD40/YVTN_repeat-like_dom_sf"/>
</dbReference>
<dbReference type="SMART" id="SM00052">
    <property type="entry name" value="EAL"/>
    <property type="match status" value="1"/>
</dbReference>
<feature type="transmembrane region" description="Helical" evidence="1">
    <location>
        <begin position="806"/>
        <end position="825"/>
    </location>
</feature>
<keyword evidence="1" id="KW-1133">Transmembrane helix</keyword>
<dbReference type="SUPFAM" id="SSF101898">
    <property type="entry name" value="NHL repeat"/>
    <property type="match status" value="1"/>
</dbReference>
<dbReference type="SUPFAM" id="SSF141868">
    <property type="entry name" value="EAL domain-like"/>
    <property type="match status" value="1"/>
</dbReference>
<organism evidence="6 7">
    <name type="scientific">Alteromonas halophila</name>
    <dbReference type="NCBI Taxonomy" id="516698"/>
    <lineage>
        <taxon>Bacteria</taxon>
        <taxon>Pseudomonadati</taxon>
        <taxon>Pseudomonadota</taxon>
        <taxon>Gammaproteobacteria</taxon>
        <taxon>Alteromonadales</taxon>
        <taxon>Alteromonadaceae</taxon>
        <taxon>Alteromonas/Salinimonas group</taxon>
        <taxon>Alteromonas</taxon>
    </lineage>
</organism>
<dbReference type="CDD" id="cd01949">
    <property type="entry name" value="GGDEF"/>
    <property type="match status" value="1"/>
</dbReference>
<feature type="domain" description="EAL" evidence="4">
    <location>
        <begin position="1138"/>
        <end position="1390"/>
    </location>
</feature>
<dbReference type="PROSITE" id="PS50883">
    <property type="entry name" value="EAL"/>
    <property type="match status" value="1"/>
</dbReference>
<dbReference type="SUPFAM" id="SSF55785">
    <property type="entry name" value="PYP-like sensor domain (PAS domain)"/>
    <property type="match status" value="1"/>
</dbReference>
<feature type="domain" description="PAC" evidence="3">
    <location>
        <begin position="913"/>
        <end position="964"/>
    </location>
</feature>
<dbReference type="InterPro" id="IPR000700">
    <property type="entry name" value="PAS-assoc_C"/>
</dbReference>
<evidence type="ECO:0000256" key="1">
    <source>
        <dbReference type="SAM" id="Phobius"/>
    </source>
</evidence>
<dbReference type="InterPro" id="IPR000160">
    <property type="entry name" value="GGDEF_dom"/>
</dbReference>
<feature type="chain" id="PRO_5036927287" description="EAL domain-containing protein" evidence="2">
    <location>
        <begin position="22"/>
        <end position="1390"/>
    </location>
</feature>
<dbReference type="EMBL" id="BMXP01000006">
    <property type="protein sequence ID" value="GGW89775.1"/>
    <property type="molecule type" value="Genomic_DNA"/>
</dbReference>
<gene>
    <name evidence="6" type="ORF">GCM10007391_25110</name>
</gene>
<dbReference type="SMART" id="SM00267">
    <property type="entry name" value="GGDEF"/>
    <property type="match status" value="1"/>
</dbReference>
<dbReference type="SUPFAM" id="SSF63829">
    <property type="entry name" value="Calcium-dependent phosphotriesterase"/>
    <property type="match status" value="1"/>
</dbReference>
<dbReference type="InterPro" id="IPR011110">
    <property type="entry name" value="Reg_prop"/>
</dbReference>
<dbReference type="NCBIfam" id="TIGR00254">
    <property type="entry name" value="GGDEF"/>
    <property type="match status" value="1"/>
</dbReference>
<dbReference type="PROSITE" id="PS50113">
    <property type="entry name" value="PAC"/>
    <property type="match status" value="1"/>
</dbReference>
<dbReference type="Pfam" id="PF13426">
    <property type="entry name" value="PAS_9"/>
    <property type="match status" value="1"/>
</dbReference>
<dbReference type="InterPro" id="IPR013783">
    <property type="entry name" value="Ig-like_fold"/>
</dbReference>
<keyword evidence="1" id="KW-0472">Membrane</keyword>
<dbReference type="PROSITE" id="PS50887">
    <property type="entry name" value="GGDEF"/>
    <property type="match status" value="1"/>
</dbReference>
<evidence type="ECO:0000259" key="4">
    <source>
        <dbReference type="PROSITE" id="PS50883"/>
    </source>
</evidence>
<keyword evidence="7" id="KW-1185">Reference proteome</keyword>
<accession>A0A918N0G4</accession>
<keyword evidence="1" id="KW-0812">Transmembrane</keyword>
<dbReference type="InterPro" id="IPR000014">
    <property type="entry name" value="PAS"/>
</dbReference>
<comment type="caution">
    <text evidence="6">The sequence shown here is derived from an EMBL/GenBank/DDBJ whole genome shotgun (WGS) entry which is preliminary data.</text>
</comment>
<dbReference type="Pfam" id="PF00990">
    <property type="entry name" value="GGDEF"/>
    <property type="match status" value="1"/>
</dbReference>
<dbReference type="InterPro" id="IPR052155">
    <property type="entry name" value="Biofilm_reg_signaling"/>
</dbReference>
<dbReference type="CDD" id="cd00130">
    <property type="entry name" value="PAS"/>
    <property type="match status" value="1"/>
</dbReference>
<keyword evidence="2" id="KW-0732">Signal</keyword>
<dbReference type="Gene3D" id="3.30.450.20">
    <property type="entry name" value="PAS domain"/>
    <property type="match status" value="1"/>
</dbReference>
<dbReference type="Pfam" id="PF07494">
    <property type="entry name" value="Reg_prop"/>
    <property type="match status" value="1"/>
</dbReference>
<sequence>MNIFRSLTVLIFVLCGHLATAAPQLANPIFQSVSTQNGLPQDIVNDIAIDGDGFVWIATDGGLARWDGYRVMEVAGPDDLFLNSSIISLHVVEGDSLWISTYANGIFRYDFETAKSQQVISTPYFDDKNWIQYANSLQLGDDGWMYVALYQQIVKIHSDSLEQQVLFSLPKEMIGKATGIRYAIQTGDYVLVATTHGLLAVDQTSPGFPSQKVDHLVDIDADIDNVNVKFLLEDVQERIWIGTVNGLFMSPKAALLDYLKNGGDSPIKRIVAQRNVWEMEQVSPDGFWLGTNKGLVQLEQGTDGEWQDVHILEPNNGRTTLSNKTIYALEADALGNLWLSSVYGGALYFGVKSALIEMVQRSRTDRASSLSNEVVYSTHQSDPETLWVGTENGLNRYNLSEKTTTSYITTDDKRISENEAVIEYILPGPAETLYLQTYAGIRQFDMQTGKLRVPPVNEGTNADVFTAWNAGSALDDKGRLYFISDAFYRYDPRDASVTPLPLSEKVFDPAFSSAFLGVSPYHDNQMFLAMLGGLWLFDTETMEHTLVYRFSETQRRSQASISAWVVDKQGTLWLSFPGYGVVGLNADSFEPLYHLHDQNLLSTNILYSLQLDRDGDLWFSSHKGLHSYSPSQKTMRNYSYGRELSVTEFNEASEEALSDGRLAYGSTQGLIIFEPEALKRENDANSLVTREMAITDISLDSRTLSLPKRSLSGEHIALQHDDYGLSIYFTPLLTGANKSLSFEYTLYRNGQVVTKGVTTNPRITFGTLQPGDYRFVVAPAGQGLPFSMLPAEITLKMPYAPLRSPLAYTVYATIFLIVLAIYFYSRQQYINRLKRAKEQVTLFYDAFQHTRDWVIIFDKNKRPVAANPAFERIFGVNKTESLVRQIRRLYARYPKLVNMLSGRLSEIRAGEFWKDEGVVEGRDGREYNVLIDITAIGDSDRIDHYLLVVSDISEQKSAEQKLRKVANYDSLTGLVNRSLLLDRLEHAIVSARSHRSRVAVLFVDLDRFKGINDTLGHDFGDRLLRVVANRMQNLTPDTGTVARLGGDEFVIVIEDAGASDELGRFAASLVEAVETPIALGNETLRVSCSIGIAYYPDNGSEPGELIKHADVAMYAAKSDVQNSFTYFTDDMNARARHRLMLENKVKQAFAENAFFNHYQPIVNTQTGRTEGVELLLRCEFNGEAIYPDSFIPILEELKHIVAVTRDAFLRAINDMCTWYADGYTGYVSINLSPLHFNTEFDIDALIALLKEYNLPKRAIRFEITEGVLMGDTDNAYRQIRRFVDAGFVLALDDFGTGYSSLSYLKRYPLSVLKIDKSFVQDVAPGNANDALVETTINLAKNLNMDSVAEGVEYSEHVDYLKSRGCYLHQGYHYSRPVPAAQVPALLKKHW</sequence>
<dbReference type="NCBIfam" id="TIGR00229">
    <property type="entry name" value="sensory_box"/>
    <property type="match status" value="1"/>
</dbReference>
<evidence type="ECO:0000256" key="2">
    <source>
        <dbReference type="SAM" id="SignalP"/>
    </source>
</evidence>
<feature type="signal peptide" evidence="2">
    <location>
        <begin position="1"/>
        <end position="21"/>
    </location>
</feature>
<dbReference type="SUPFAM" id="SSF55073">
    <property type="entry name" value="Nucleotide cyclase"/>
    <property type="match status" value="1"/>
</dbReference>